<reference evidence="6" key="1">
    <citation type="journal article" date="2016" name="Nature">
        <title>The genome of the seagrass Zostera marina reveals angiosperm adaptation to the sea.</title>
        <authorList>
            <person name="Olsen J.L."/>
            <person name="Rouze P."/>
            <person name="Verhelst B."/>
            <person name="Lin Y.-C."/>
            <person name="Bayer T."/>
            <person name="Collen J."/>
            <person name="Dattolo E."/>
            <person name="De Paoli E."/>
            <person name="Dittami S."/>
            <person name="Maumus F."/>
            <person name="Michel G."/>
            <person name="Kersting A."/>
            <person name="Lauritano C."/>
            <person name="Lohaus R."/>
            <person name="Toepel M."/>
            <person name="Tonon T."/>
            <person name="Vanneste K."/>
            <person name="Amirebrahimi M."/>
            <person name="Brakel J."/>
            <person name="Bostroem C."/>
            <person name="Chovatia M."/>
            <person name="Grimwood J."/>
            <person name="Jenkins J.W."/>
            <person name="Jueterbock A."/>
            <person name="Mraz A."/>
            <person name="Stam W.T."/>
            <person name="Tice H."/>
            <person name="Bornberg-Bauer E."/>
            <person name="Green P.J."/>
            <person name="Pearson G.A."/>
            <person name="Procaccini G."/>
            <person name="Duarte C.M."/>
            <person name="Schmutz J."/>
            <person name="Reusch T.B.H."/>
            <person name="Van de Peer Y."/>
        </authorList>
    </citation>
    <scope>NUCLEOTIDE SEQUENCE [LARGE SCALE GENOMIC DNA]</scope>
    <source>
        <strain evidence="6">cv. Finnish</strain>
    </source>
</reference>
<proteinExistence type="predicted"/>
<comment type="caution">
    <text evidence="5">The sequence shown here is derived from an EMBL/GenBank/DDBJ whole genome shotgun (WGS) entry which is preliminary data.</text>
</comment>
<dbReference type="Proteomes" id="UP000036987">
    <property type="component" value="Unassembled WGS sequence"/>
</dbReference>
<organism evidence="5 6">
    <name type="scientific">Zostera marina</name>
    <name type="common">Eelgrass</name>
    <dbReference type="NCBI Taxonomy" id="29655"/>
    <lineage>
        <taxon>Eukaryota</taxon>
        <taxon>Viridiplantae</taxon>
        <taxon>Streptophyta</taxon>
        <taxon>Embryophyta</taxon>
        <taxon>Tracheophyta</taxon>
        <taxon>Spermatophyta</taxon>
        <taxon>Magnoliopsida</taxon>
        <taxon>Liliopsida</taxon>
        <taxon>Zosteraceae</taxon>
        <taxon>Zostera</taxon>
    </lineage>
</organism>
<dbReference type="PROSITE" id="PS50095">
    <property type="entry name" value="PLAT"/>
    <property type="match status" value="1"/>
</dbReference>
<name>A0A0K9NL63_ZOSMR</name>
<dbReference type="OMA" id="TSTGPHM"/>
<gene>
    <name evidence="5" type="ORF">ZOSMA_91G00840</name>
</gene>
<sequence length="198" mass="21497">MESKVNTAILLCMLLLLPLALSDIEGDKAQCVYTIYIRTGSIWKGGTDSVVGVTMNDTMGDTITIPDLISWGGLMGPDYDYYERGNLDIFSGRGSCLSNPPCALELFSDGSGAHHGWYCNYVEVTWTGPHMGSFQTTFTIEQWLATDVSPYVLNAVRNYCGDSQDLSDTPEEPDAPSIPELPDLPDPEAPDSPDSASL</sequence>
<feature type="signal peptide" evidence="3">
    <location>
        <begin position="1"/>
        <end position="22"/>
    </location>
</feature>
<dbReference type="SUPFAM" id="SSF49723">
    <property type="entry name" value="Lipase/lipooxygenase domain (PLAT/LH2 domain)"/>
    <property type="match status" value="1"/>
</dbReference>
<dbReference type="AlphaFoldDB" id="A0A0K9NL63"/>
<evidence type="ECO:0000256" key="3">
    <source>
        <dbReference type="SAM" id="SignalP"/>
    </source>
</evidence>
<dbReference type="STRING" id="29655.A0A0K9NL63"/>
<evidence type="ECO:0000313" key="5">
    <source>
        <dbReference type="EMBL" id="KMZ56817.1"/>
    </source>
</evidence>
<keyword evidence="3" id="KW-0732">Signal</keyword>
<feature type="domain" description="PLAT" evidence="4">
    <location>
        <begin position="31"/>
        <end position="158"/>
    </location>
</feature>
<evidence type="ECO:0000256" key="1">
    <source>
        <dbReference type="PROSITE-ProRule" id="PRU00152"/>
    </source>
</evidence>
<keyword evidence="6" id="KW-1185">Reference proteome</keyword>
<evidence type="ECO:0000313" key="6">
    <source>
        <dbReference type="Proteomes" id="UP000036987"/>
    </source>
</evidence>
<dbReference type="OrthoDB" id="5322100at2759"/>
<dbReference type="PANTHER" id="PTHR31718">
    <property type="entry name" value="PLAT DOMAIN-CONTAINING PROTEIN"/>
    <property type="match status" value="1"/>
</dbReference>
<dbReference type="PANTHER" id="PTHR31718:SF0">
    <property type="entry name" value="PLAT DOMAIN-CONTAINING PROTEIN 2"/>
    <property type="match status" value="1"/>
</dbReference>
<evidence type="ECO:0000256" key="2">
    <source>
        <dbReference type="SAM" id="MobiDB-lite"/>
    </source>
</evidence>
<dbReference type="InterPro" id="IPR036392">
    <property type="entry name" value="PLAT/LH2_dom_sf"/>
</dbReference>
<dbReference type="InterPro" id="IPR001024">
    <property type="entry name" value="PLAT/LH2_dom"/>
</dbReference>
<feature type="region of interest" description="Disordered" evidence="2">
    <location>
        <begin position="162"/>
        <end position="198"/>
    </location>
</feature>
<protein>
    <submittedName>
        <fullName evidence="5">PLAT/LH2 family protein</fullName>
    </submittedName>
</protein>
<dbReference type="EMBL" id="LFYR01002138">
    <property type="protein sequence ID" value="KMZ56817.1"/>
    <property type="molecule type" value="Genomic_DNA"/>
</dbReference>
<comment type="caution">
    <text evidence="1">Lacks conserved residue(s) required for the propagation of feature annotation.</text>
</comment>
<evidence type="ECO:0000259" key="4">
    <source>
        <dbReference type="PROSITE" id="PS50095"/>
    </source>
</evidence>
<dbReference type="Gene3D" id="2.60.60.20">
    <property type="entry name" value="PLAT/LH2 domain"/>
    <property type="match status" value="1"/>
</dbReference>
<feature type="chain" id="PRO_5005526895" evidence="3">
    <location>
        <begin position="23"/>
        <end position="198"/>
    </location>
</feature>
<accession>A0A0K9NL63</accession>
<dbReference type="Pfam" id="PF01477">
    <property type="entry name" value="PLAT"/>
    <property type="match status" value="1"/>
</dbReference>